<feature type="transmembrane region" description="Helical" evidence="1">
    <location>
        <begin position="29"/>
        <end position="46"/>
    </location>
</feature>
<organism evidence="2 3">
    <name type="scientific">Candidatus Lloydbacteria bacterium RIFCSPHIGHO2_01_FULL_41_20</name>
    <dbReference type="NCBI Taxonomy" id="1798657"/>
    <lineage>
        <taxon>Bacteria</taxon>
        <taxon>Candidatus Lloydiibacteriota</taxon>
    </lineage>
</organism>
<keyword evidence="1" id="KW-0812">Transmembrane</keyword>
<gene>
    <name evidence="2" type="ORF">A2648_00540</name>
</gene>
<evidence type="ECO:0000313" key="3">
    <source>
        <dbReference type="Proteomes" id="UP000178841"/>
    </source>
</evidence>
<dbReference type="EMBL" id="MHLH01000014">
    <property type="protein sequence ID" value="OGZ03881.1"/>
    <property type="molecule type" value="Genomic_DNA"/>
</dbReference>
<proteinExistence type="predicted"/>
<keyword evidence="1" id="KW-1133">Transmembrane helix</keyword>
<name>A0A1G2CT94_9BACT</name>
<dbReference type="AlphaFoldDB" id="A0A1G2CT94"/>
<keyword evidence="1" id="KW-0472">Membrane</keyword>
<dbReference type="Proteomes" id="UP000178841">
    <property type="component" value="Unassembled WGS sequence"/>
</dbReference>
<comment type="caution">
    <text evidence="2">The sequence shown here is derived from an EMBL/GenBank/DDBJ whole genome shotgun (WGS) entry which is preliminary data.</text>
</comment>
<reference evidence="2 3" key="1">
    <citation type="journal article" date="2016" name="Nat. Commun.">
        <title>Thousands of microbial genomes shed light on interconnected biogeochemical processes in an aquifer system.</title>
        <authorList>
            <person name="Anantharaman K."/>
            <person name="Brown C.T."/>
            <person name="Hug L.A."/>
            <person name="Sharon I."/>
            <person name="Castelle C.J."/>
            <person name="Probst A.J."/>
            <person name="Thomas B.C."/>
            <person name="Singh A."/>
            <person name="Wilkins M.J."/>
            <person name="Karaoz U."/>
            <person name="Brodie E.L."/>
            <person name="Williams K.H."/>
            <person name="Hubbard S.S."/>
            <person name="Banfield J.F."/>
        </authorList>
    </citation>
    <scope>NUCLEOTIDE SEQUENCE [LARGE SCALE GENOMIC DNA]</scope>
</reference>
<evidence type="ECO:0000313" key="2">
    <source>
        <dbReference type="EMBL" id="OGZ03881.1"/>
    </source>
</evidence>
<sequence>MSNTKNYKNNDTEKISNGMENENQEIIKTLKALVIVGAMLFVVSIVNTGSIPRANQEILPLEGAVLPVTWDDLGKKLVSTGAIDGEKWSALYEKENKLTGEYKNLLLGNDNGKIRITKENVGYLLNLFWALGLANKNPILESGEMTNPAYGGAQNFASTGGWTMAEGTAMDHYSMHKFFNLTPEQQALVEKVSGGIYRPCCGNSTHFPDCNHGMAMLGLLELMASQGVSEQDMWETALVVNSYWFPDTYVTIASYMKMKGIEWKDVNPREILGRNYSSGEGYPKIAAKVIKLQQQSGGSECEA</sequence>
<evidence type="ECO:0000256" key="1">
    <source>
        <dbReference type="SAM" id="Phobius"/>
    </source>
</evidence>
<protein>
    <submittedName>
        <fullName evidence="2">Uncharacterized protein</fullName>
    </submittedName>
</protein>
<accession>A0A1G2CT94</accession>
<dbReference type="STRING" id="1798657.A2648_00540"/>